<feature type="signal peptide" evidence="1">
    <location>
        <begin position="1"/>
        <end position="23"/>
    </location>
</feature>
<feature type="chain" id="PRO_5014332094" description="Secreted protein" evidence="1">
    <location>
        <begin position="24"/>
        <end position="72"/>
    </location>
</feature>
<evidence type="ECO:0008006" key="4">
    <source>
        <dbReference type="Google" id="ProtNLM"/>
    </source>
</evidence>
<dbReference type="EMBL" id="KZ613563">
    <property type="protein sequence ID" value="PMD12130.1"/>
    <property type="molecule type" value="Genomic_DNA"/>
</dbReference>
<dbReference type="Proteomes" id="UP000235672">
    <property type="component" value="Unassembled WGS sequence"/>
</dbReference>
<evidence type="ECO:0000313" key="2">
    <source>
        <dbReference type="EMBL" id="PMD12130.1"/>
    </source>
</evidence>
<sequence>MLNRRCSLLKSVVSIACLRYTLGSDDQSFKDENRLCQRSLVVLGSECLVGVRKEGRREEEGYSKRQEGCWGA</sequence>
<reference evidence="2 3" key="1">
    <citation type="submission" date="2016-05" db="EMBL/GenBank/DDBJ databases">
        <title>A degradative enzymes factory behind the ericoid mycorrhizal symbiosis.</title>
        <authorList>
            <consortium name="DOE Joint Genome Institute"/>
            <person name="Martino E."/>
            <person name="Morin E."/>
            <person name="Grelet G."/>
            <person name="Kuo A."/>
            <person name="Kohler A."/>
            <person name="Daghino S."/>
            <person name="Barry K."/>
            <person name="Choi C."/>
            <person name="Cichocki N."/>
            <person name="Clum A."/>
            <person name="Copeland A."/>
            <person name="Hainaut M."/>
            <person name="Haridas S."/>
            <person name="Labutti K."/>
            <person name="Lindquist E."/>
            <person name="Lipzen A."/>
            <person name="Khouja H.-R."/>
            <person name="Murat C."/>
            <person name="Ohm R."/>
            <person name="Olson A."/>
            <person name="Spatafora J."/>
            <person name="Veneault-Fourrey C."/>
            <person name="Henrissat B."/>
            <person name="Grigoriev I."/>
            <person name="Martin F."/>
            <person name="Perotto S."/>
        </authorList>
    </citation>
    <scope>NUCLEOTIDE SEQUENCE [LARGE SCALE GENOMIC DNA]</scope>
    <source>
        <strain evidence="2 3">UAMH 7357</strain>
    </source>
</reference>
<dbReference type="AlphaFoldDB" id="A0A2J6PDL2"/>
<keyword evidence="1" id="KW-0732">Signal</keyword>
<evidence type="ECO:0000256" key="1">
    <source>
        <dbReference type="SAM" id="SignalP"/>
    </source>
</evidence>
<protein>
    <recommendedName>
        <fullName evidence="4">Secreted protein</fullName>
    </recommendedName>
</protein>
<organism evidence="2 3">
    <name type="scientific">Hyaloscypha hepaticicola</name>
    <dbReference type="NCBI Taxonomy" id="2082293"/>
    <lineage>
        <taxon>Eukaryota</taxon>
        <taxon>Fungi</taxon>
        <taxon>Dikarya</taxon>
        <taxon>Ascomycota</taxon>
        <taxon>Pezizomycotina</taxon>
        <taxon>Leotiomycetes</taxon>
        <taxon>Helotiales</taxon>
        <taxon>Hyaloscyphaceae</taxon>
        <taxon>Hyaloscypha</taxon>
    </lineage>
</organism>
<gene>
    <name evidence="2" type="ORF">NA56DRAFT_37540</name>
</gene>
<accession>A0A2J6PDL2</accession>
<evidence type="ECO:0000313" key="3">
    <source>
        <dbReference type="Proteomes" id="UP000235672"/>
    </source>
</evidence>
<proteinExistence type="predicted"/>
<keyword evidence="3" id="KW-1185">Reference proteome</keyword>
<name>A0A2J6PDL2_9HELO</name>